<proteinExistence type="predicted"/>
<evidence type="ECO:0000313" key="2">
    <source>
        <dbReference type="Proteomes" id="UP000321570"/>
    </source>
</evidence>
<keyword evidence="2" id="KW-1185">Reference proteome</keyword>
<dbReference type="EMBL" id="CABIJS010000015">
    <property type="protein sequence ID" value="VUZ39428.1"/>
    <property type="molecule type" value="Genomic_DNA"/>
</dbReference>
<sequence>MTVCGVHNANKADGITCARTFREVRYVTREVENKRGRVCGDLFNQSAIKIPAAQLANYRYKLVNYSYHKLVTLPLQTGDPQQSGGPLQAMTCEGLDQQIPLENPAINLQRKRLLL</sequence>
<dbReference type="Proteomes" id="UP000321570">
    <property type="component" value="Unassembled WGS sequence"/>
</dbReference>
<organism evidence="1 2">
    <name type="scientific">Hymenolepis diminuta</name>
    <name type="common">Rat tapeworm</name>
    <dbReference type="NCBI Taxonomy" id="6216"/>
    <lineage>
        <taxon>Eukaryota</taxon>
        <taxon>Metazoa</taxon>
        <taxon>Spiralia</taxon>
        <taxon>Lophotrochozoa</taxon>
        <taxon>Platyhelminthes</taxon>
        <taxon>Cestoda</taxon>
        <taxon>Eucestoda</taxon>
        <taxon>Cyclophyllidea</taxon>
        <taxon>Hymenolepididae</taxon>
        <taxon>Hymenolepis</taxon>
    </lineage>
</organism>
<name>A0A564XY01_HYMDI</name>
<dbReference type="AlphaFoldDB" id="A0A564XY01"/>
<gene>
    <name evidence="1" type="ORF">WMSIL1_LOCUS702</name>
</gene>
<evidence type="ECO:0000313" key="1">
    <source>
        <dbReference type="EMBL" id="VUZ39428.1"/>
    </source>
</evidence>
<accession>A0A564XY01</accession>
<protein>
    <submittedName>
        <fullName evidence="1">Uncharacterized protein</fullName>
    </submittedName>
</protein>
<reference evidence="1 2" key="1">
    <citation type="submission" date="2019-07" db="EMBL/GenBank/DDBJ databases">
        <authorList>
            <person name="Jastrzebski P J."/>
            <person name="Paukszto L."/>
            <person name="Jastrzebski P J."/>
        </authorList>
    </citation>
    <scope>NUCLEOTIDE SEQUENCE [LARGE SCALE GENOMIC DNA]</scope>
    <source>
        <strain evidence="1 2">WMS-il1</strain>
    </source>
</reference>